<evidence type="ECO:0000313" key="2">
    <source>
        <dbReference type="Proteomes" id="UP000008963"/>
    </source>
</evidence>
<dbReference type="Gene3D" id="1.25.40.10">
    <property type="entry name" value="Tetratricopeptide repeat domain"/>
    <property type="match status" value="1"/>
</dbReference>
<sequence length="270" mass="31317">MNLKVVMKRVIFFVFILVMSPSLYAQELNLETIEKMFLEEIQKAQSNDKDKYFLYSLAARELYAHKYYDKAVEYYEKAKGLKVSEDKTEVYVNLMAIDFAKSKSISKSRYDEAMKYFKDSKKIENKEIARYMNFINESFFQKDGAKSFKGFYGEFTKQKSIQALIEGKEYVKALSLMNPKGIEERDLVTRVKYDLLRSLTLGKKKFNLACNSSLEKYPNSVAWTISVCKGLKKYQSGVTPTKKDIESVERAAKKQKSSSFYIAKAFGDLK</sequence>
<dbReference type="AlphaFoldDB" id="E1X452"/>
<dbReference type="EMBL" id="FQ312005">
    <property type="protein sequence ID" value="CBW27023.1"/>
    <property type="molecule type" value="Genomic_DNA"/>
</dbReference>
<keyword evidence="2" id="KW-1185">Reference proteome</keyword>
<reference evidence="2" key="1">
    <citation type="journal article" date="2013" name="ISME J.">
        <title>A small predatory core genome in the divergent marine Bacteriovorax marinus SJ and the terrestrial Bdellovibrio bacteriovorus.</title>
        <authorList>
            <person name="Crossman L.C."/>
            <person name="Chen H."/>
            <person name="Cerdeno-Tarraga A.M."/>
            <person name="Brooks K."/>
            <person name="Quail M.A."/>
            <person name="Pineiro S.A."/>
            <person name="Hobley L."/>
            <person name="Sockett R.E."/>
            <person name="Bentley S.D."/>
            <person name="Parkhill J."/>
            <person name="Williams H.N."/>
            <person name="Stine O.C."/>
        </authorList>
    </citation>
    <scope>NUCLEOTIDE SEQUENCE [LARGE SCALE GENOMIC DNA]</scope>
    <source>
        <strain evidence="2">ATCC BAA-682 / DSM 15412 / SJ</strain>
    </source>
</reference>
<dbReference type="HOGENOM" id="CLU_1029610_0_0_7"/>
<evidence type="ECO:0008006" key="3">
    <source>
        <dbReference type="Google" id="ProtNLM"/>
    </source>
</evidence>
<organism evidence="1 2">
    <name type="scientific">Halobacteriovorax marinus (strain ATCC BAA-682 / DSM 15412 / SJ)</name>
    <name type="common">Bacteriovorax marinus</name>
    <dbReference type="NCBI Taxonomy" id="862908"/>
    <lineage>
        <taxon>Bacteria</taxon>
        <taxon>Pseudomonadati</taxon>
        <taxon>Bdellovibrionota</taxon>
        <taxon>Bacteriovoracia</taxon>
        <taxon>Bacteriovoracales</taxon>
        <taxon>Halobacteriovoraceae</taxon>
        <taxon>Halobacteriovorax</taxon>
    </lineage>
</organism>
<accession>E1X452</accession>
<dbReference type="SUPFAM" id="SSF48452">
    <property type="entry name" value="TPR-like"/>
    <property type="match status" value="1"/>
</dbReference>
<gene>
    <name evidence="1" type="ordered locus">BMS_2220</name>
</gene>
<proteinExistence type="predicted"/>
<dbReference type="InterPro" id="IPR011990">
    <property type="entry name" value="TPR-like_helical_dom_sf"/>
</dbReference>
<protein>
    <recommendedName>
        <fullName evidence="3">Tetratricopeptide repeat protein</fullName>
    </recommendedName>
</protein>
<dbReference type="STRING" id="862908.BMS_2220"/>
<dbReference type="Proteomes" id="UP000008963">
    <property type="component" value="Chromosome"/>
</dbReference>
<evidence type="ECO:0000313" key="1">
    <source>
        <dbReference type="EMBL" id="CBW27023.1"/>
    </source>
</evidence>
<dbReference type="KEGG" id="bmx:BMS_2220"/>
<name>E1X452_HALMS</name>
<dbReference type="PATRIC" id="fig|862908.3.peg.2112"/>